<dbReference type="RefSeq" id="WP_407030776.1">
    <property type="nucleotide sequence ID" value="NZ_JAQGEF010000006.1"/>
</dbReference>
<protein>
    <submittedName>
        <fullName evidence="1">Uncharacterized protein</fullName>
    </submittedName>
</protein>
<dbReference type="EMBL" id="JAQGEF010000006">
    <property type="protein sequence ID" value="MDA3614449.1"/>
    <property type="molecule type" value="Genomic_DNA"/>
</dbReference>
<evidence type="ECO:0000313" key="1">
    <source>
        <dbReference type="EMBL" id="MDA3614449.1"/>
    </source>
</evidence>
<sequence>MLLVILSMTFLPIKEVGKLLSSNQLVEELSPEVHENKPLNNFGNEVIHFHTEFSYGNNLYKTTDISFIQLTDNIPSHPSVEIHVPPPNC</sequence>
<comment type="caution">
    <text evidence="1">The sequence shown here is derived from an EMBL/GenBank/DDBJ whole genome shotgun (WGS) entry which is preliminary data.</text>
</comment>
<name>A0ABT4UHZ3_9BACT</name>
<evidence type="ECO:0000313" key="2">
    <source>
        <dbReference type="Proteomes" id="UP001210231"/>
    </source>
</evidence>
<accession>A0ABT4UHZ3</accession>
<proteinExistence type="predicted"/>
<gene>
    <name evidence="1" type="ORF">O3P16_06490</name>
</gene>
<keyword evidence="2" id="KW-1185">Reference proteome</keyword>
<dbReference type="Proteomes" id="UP001210231">
    <property type="component" value="Unassembled WGS sequence"/>
</dbReference>
<reference evidence="1 2" key="1">
    <citation type="submission" date="2022-12" db="EMBL/GenBank/DDBJ databases">
        <title>Chitinophagaceae gen. sp. nov., a new member of the family Chitinophagaceae, isolated from soil in a chemical factory.</title>
        <authorList>
            <person name="Ke Z."/>
        </authorList>
    </citation>
    <scope>NUCLEOTIDE SEQUENCE [LARGE SCALE GENOMIC DNA]</scope>
    <source>
        <strain evidence="1 2">LY-5</strain>
    </source>
</reference>
<organism evidence="1 2">
    <name type="scientific">Polluticaenibacter yanchengensis</name>
    <dbReference type="NCBI Taxonomy" id="3014562"/>
    <lineage>
        <taxon>Bacteria</taxon>
        <taxon>Pseudomonadati</taxon>
        <taxon>Bacteroidota</taxon>
        <taxon>Chitinophagia</taxon>
        <taxon>Chitinophagales</taxon>
        <taxon>Chitinophagaceae</taxon>
        <taxon>Polluticaenibacter</taxon>
    </lineage>
</organism>